<feature type="compositionally biased region" description="Low complexity" evidence="6">
    <location>
        <begin position="3415"/>
        <end position="3429"/>
    </location>
</feature>
<feature type="compositionally biased region" description="Low complexity" evidence="6">
    <location>
        <begin position="3810"/>
        <end position="3822"/>
    </location>
</feature>
<organism evidence="8">
    <name type="scientific">Daphnia magna</name>
    <dbReference type="NCBI Taxonomy" id="35525"/>
    <lineage>
        <taxon>Eukaryota</taxon>
        <taxon>Metazoa</taxon>
        <taxon>Ecdysozoa</taxon>
        <taxon>Arthropoda</taxon>
        <taxon>Crustacea</taxon>
        <taxon>Branchiopoda</taxon>
        <taxon>Diplostraca</taxon>
        <taxon>Cladocera</taxon>
        <taxon>Anomopoda</taxon>
        <taxon>Daphniidae</taxon>
        <taxon>Daphnia</taxon>
    </lineage>
</organism>
<feature type="compositionally biased region" description="Low complexity" evidence="6">
    <location>
        <begin position="3739"/>
        <end position="3753"/>
    </location>
</feature>
<feature type="compositionally biased region" description="Pro residues" evidence="6">
    <location>
        <begin position="2573"/>
        <end position="2598"/>
    </location>
</feature>
<feature type="region of interest" description="Disordered" evidence="6">
    <location>
        <begin position="2221"/>
        <end position="4034"/>
    </location>
</feature>
<feature type="compositionally biased region" description="Pro residues" evidence="6">
    <location>
        <begin position="3020"/>
        <end position="3034"/>
    </location>
</feature>
<comment type="caution">
    <text evidence="5">Lacks conserved residue(s) required for the propagation of feature annotation.</text>
</comment>
<dbReference type="EMBL" id="GDIP01211960">
    <property type="protein sequence ID" value="JAJ11442.1"/>
    <property type="molecule type" value="Transcribed_RNA"/>
</dbReference>
<feature type="domain" description="EGF-like" evidence="7">
    <location>
        <begin position="5712"/>
        <end position="5749"/>
    </location>
</feature>
<accession>A0A0P4ZKQ0</accession>
<feature type="domain" description="EGF-like" evidence="7">
    <location>
        <begin position="4063"/>
        <end position="4101"/>
    </location>
</feature>
<feature type="compositionally biased region" description="Pro residues" evidence="6">
    <location>
        <begin position="3391"/>
        <end position="3414"/>
    </location>
</feature>
<feature type="compositionally biased region" description="Low complexity" evidence="6">
    <location>
        <begin position="3361"/>
        <end position="3375"/>
    </location>
</feature>
<feature type="domain" description="EGF-like" evidence="7">
    <location>
        <begin position="1738"/>
        <end position="1777"/>
    </location>
</feature>
<feature type="domain" description="EGF-like" evidence="7">
    <location>
        <begin position="5989"/>
        <end position="6027"/>
    </location>
</feature>
<feature type="compositionally biased region" description="Low complexity" evidence="6">
    <location>
        <begin position="3003"/>
        <end position="3019"/>
    </location>
</feature>
<feature type="compositionally biased region" description="Pro residues" evidence="6">
    <location>
        <begin position="3715"/>
        <end position="3738"/>
    </location>
</feature>
<feature type="compositionally biased region" description="Pro residues" evidence="6">
    <location>
        <begin position="2858"/>
        <end position="2872"/>
    </location>
</feature>
<dbReference type="SMART" id="SM00286">
    <property type="entry name" value="PTI"/>
    <property type="match status" value="15"/>
</dbReference>
<dbReference type="PROSITE" id="PS01187">
    <property type="entry name" value="EGF_CA"/>
    <property type="match status" value="3"/>
</dbReference>
<feature type="domain" description="EGF-like" evidence="7">
    <location>
        <begin position="6048"/>
        <end position="6085"/>
    </location>
</feature>
<feature type="domain" description="EGF-like" evidence="7">
    <location>
        <begin position="1546"/>
        <end position="1584"/>
    </location>
</feature>
<feature type="compositionally biased region" description="Pro residues" evidence="6">
    <location>
        <begin position="3234"/>
        <end position="3252"/>
    </location>
</feature>
<feature type="disulfide bond" evidence="5">
    <location>
        <begin position="4456"/>
        <end position="4465"/>
    </location>
</feature>
<feature type="domain" description="EGF-like" evidence="7">
    <location>
        <begin position="4291"/>
        <end position="4328"/>
    </location>
</feature>
<feature type="domain" description="EGF-like" evidence="7">
    <location>
        <begin position="4430"/>
        <end position="4466"/>
    </location>
</feature>
<feature type="compositionally biased region" description="Pro residues" evidence="6">
    <location>
        <begin position="3607"/>
        <end position="3630"/>
    </location>
</feature>
<dbReference type="PANTHER" id="PTHR22963">
    <property type="entry name" value="ENDOGLIN-RELATED"/>
    <property type="match status" value="1"/>
</dbReference>
<feature type="compositionally biased region" description="Pro residues" evidence="6">
    <location>
        <begin position="3098"/>
        <end position="3114"/>
    </location>
</feature>
<evidence type="ECO:0000256" key="2">
    <source>
        <dbReference type="ARBA" id="ARBA00022729"/>
    </source>
</evidence>
<dbReference type="GO" id="GO:0005509">
    <property type="term" value="F:calcium ion binding"/>
    <property type="evidence" value="ECO:0007669"/>
    <property type="project" value="InterPro"/>
</dbReference>
<dbReference type="SMART" id="SM00289">
    <property type="entry name" value="WR1"/>
    <property type="match status" value="9"/>
</dbReference>
<dbReference type="InterPro" id="IPR006150">
    <property type="entry name" value="Cys_repeat_1"/>
</dbReference>
<dbReference type="InterPro" id="IPR001881">
    <property type="entry name" value="EGF-like_Ca-bd_dom"/>
</dbReference>
<feature type="compositionally biased region" description="Pro residues" evidence="6">
    <location>
        <begin position="3070"/>
        <end position="3088"/>
    </location>
</feature>
<feature type="domain" description="EGF-like" evidence="7">
    <location>
        <begin position="5653"/>
        <end position="5691"/>
    </location>
</feature>
<feature type="domain" description="EGF-like" evidence="7">
    <location>
        <begin position="5377"/>
        <end position="5414"/>
    </location>
</feature>
<feature type="disulfide bond" evidence="5">
    <location>
        <begin position="4932"/>
        <end position="4942"/>
    </location>
</feature>
<evidence type="ECO:0000256" key="6">
    <source>
        <dbReference type="SAM" id="MobiDB-lite"/>
    </source>
</evidence>
<dbReference type="PROSITE" id="PS50026">
    <property type="entry name" value="EGF_3"/>
    <property type="match status" value="28"/>
</dbReference>
<dbReference type="PROSITE" id="PS00022">
    <property type="entry name" value="EGF_1"/>
    <property type="match status" value="1"/>
</dbReference>
<evidence type="ECO:0000256" key="5">
    <source>
        <dbReference type="PROSITE-ProRule" id="PRU00076"/>
    </source>
</evidence>
<feature type="compositionally biased region" description="Low complexity" evidence="6">
    <location>
        <begin position="2342"/>
        <end position="2356"/>
    </location>
</feature>
<protein>
    <submittedName>
        <fullName evidence="8">Neurogenic locus notch-like protein</fullName>
    </submittedName>
</protein>
<dbReference type="EMBL" id="GDIP01211959">
    <property type="protein sequence ID" value="JAJ11443.1"/>
    <property type="molecule type" value="Transcribed_RNA"/>
</dbReference>
<feature type="compositionally biased region" description="Low complexity" evidence="6">
    <location>
        <begin position="2818"/>
        <end position="2835"/>
    </location>
</feature>
<feature type="domain" description="EGF-like" evidence="7">
    <location>
        <begin position="888"/>
        <end position="928"/>
    </location>
</feature>
<feature type="disulfide bond" evidence="5">
    <location>
        <begin position="4294"/>
        <end position="4304"/>
    </location>
</feature>
<dbReference type="PROSITE" id="PS01186">
    <property type="entry name" value="EGF_2"/>
    <property type="match status" value="17"/>
</dbReference>
<reference evidence="8" key="1">
    <citation type="submission" date="2015-10" db="EMBL/GenBank/DDBJ databases">
        <title>Daphnia magna gene sets from two clonal populations assembled and annotated with EvidentialGene.</title>
        <authorList>
            <person name="Gilbert D."/>
            <person name="Podicheti R."/>
            <person name="Orsini L."/>
            <person name="Colbourne J."/>
            <person name="Pfrender M."/>
        </authorList>
    </citation>
    <scope>NUCLEOTIDE SEQUENCE</scope>
</reference>
<feature type="compositionally biased region" description="Pro residues" evidence="6">
    <location>
        <begin position="3934"/>
        <end position="3957"/>
    </location>
</feature>
<keyword evidence="4 5" id="KW-1015">Disulfide bond</keyword>
<feature type="compositionally biased region" description="Pro residues" evidence="6">
    <location>
        <begin position="2527"/>
        <end position="2543"/>
    </location>
</feature>
<feature type="compositionally biased region" description="Pro residues" evidence="6">
    <location>
        <begin position="3862"/>
        <end position="3874"/>
    </location>
</feature>
<feature type="domain" description="EGF-like" evidence="7">
    <location>
        <begin position="357"/>
        <end position="397"/>
    </location>
</feature>
<feature type="compositionally biased region" description="Pro residues" evidence="6">
    <location>
        <begin position="3286"/>
        <end position="3307"/>
    </location>
</feature>
<feature type="compositionally biased region" description="Pro residues" evidence="6">
    <location>
        <begin position="3122"/>
        <end position="3143"/>
    </location>
</feature>
<dbReference type="SMART" id="SM00181">
    <property type="entry name" value="EGF"/>
    <property type="match status" value="67"/>
</dbReference>
<feature type="compositionally biased region" description="Pro residues" evidence="6">
    <location>
        <begin position="3150"/>
        <end position="3198"/>
    </location>
</feature>
<feature type="compositionally biased region" description="Pro residues" evidence="6">
    <location>
        <begin position="2803"/>
        <end position="2817"/>
    </location>
</feature>
<feature type="compositionally biased region" description="Pro residues" evidence="6">
    <location>
        <begin position="3499"/>
        <end position="3522"/>
    </location>
</feature>
<dbReference type="Pfam" id="PF07645">
    <property type="entry name" value="EGF_CA"/>
    <property type="match status" value="2"/>
</dbReference>
<evidence type="ECO:0000256" key="3">
    <source>
        <dbReference type="ARBA" id="ARBA00022737"/>
    </source>
</evidence>
<sequence>MAMCSCPVGLVPNPRPEIECVPADLCVSQPCHATAICSTSAGRVICSCPLDKVGDAYRTGCRANGTCPNGNTDCPSEASCLDGRCVDPCDSFCGPNAACRVINHKPSCSCPPRFNPNPTADRGCVRQPQSCRSDGDCPTGSPCMGGQCKAVCRNEYDCAQGERCVSSMCQLPCLSHGQCPNGQACVGSYCKAGCRADTDCPINQACLNHRCENPCQREGVCGTNALCRVIDRSAQCACPDGFMGGPTAQQGCMRNPVYCQSGTACPAGHTCQSGRCYPTCREGAPSTCVGGERCLSGQCVKICYSDNNCMSGEVCIDGGCRPGCRSDTDCSNSQVCRNSQCRCAPGYAAGTNGVCVDVDECLNRPCHATAQCTNTLGSFRCSCRPGTVGDGYSEACVAANECEASSACADHLACLVRQGGTKACADPCTTSPCGRNALCTVVDHQPSCTCPPTTRGNPNDSKVGCFRVDCIENEDCPQDRTCDKQSFKCINPCDSMECYNGLCQVKNRKAVCQCASGFRPTQDNKCVDVDECSSNPCHPTATCRNMPGNFQCVCPDGLVGEPYKAGCKRPGHCVVDSDCPLTASCISGTCKDPCGLAGACGKGSDCVTENHLPVCRCPFQTTGDPKTECYTLQCVDGSDCSQKEACVNNKCVDACAASNACGSNSDCTAVNHRAVCECKSGFTGSPYQGCVALVLCASESQCPTSQTCTGGVCVSRCQSSRDCLPSQHCIEGKCRPACTKSTECTGGQVCYNSVCVQEVRCRSNEECGDGESCLKSSNGKAECRNPCDGSVLCGRNAVCKAVNRQAVCSCKEGYFGNPQDDKIGCLKIECTKNEDCSADKRCHDNRCKIACMVENLCGKNTLCFSEKHQSVCKCQPGYTGNVLTGCTPIDYCSQTPCAAGARCENTRGSYKCICPTGTVGEPYSEGCQQPVECRQNQDCPPSAVCGREKGQPKCQDVCAGYSCGPNADCLPANHKAACVCRQGFEGNPADKTVGCVRKPVSCKAQPDCPPNTFCYGGICKPACQSNKECQDGEACVRGQCVNPCSLDGACGMNAQCRPVNHEAVCSCSAGFTGTPKTECIRVPVACTRDAECGTGNRCNDGRCVPACTNDSKCAMNEKCVGGQCMLTCRVDNDCFLSHICLNNMCIVGCHQNSDCAADEACIESRCKNPCSSEAVCGPNALCNVVNQRAQCTCPAGFLAYPTPNTACVREPTPCTGTKSCAAGFTCQNSVCRPLCSADSQCLVNERCGQGMCVPVCRQDTDCSSGEICSMGSCKTGCRTDPDCPMTHACLNAQCVSVCASPAACGTNAKCLGTNHRAQCTCLEGLIGNAKVACRYPPSTCTGTTDCLANQKCIGGMCRPGCTSDQGCLSDSRCINGACSPVCNSDSFCDRGHVCLDRVCVVGCRNDATCPASQACINNKCTDPCRVPNVCGNCAVCEVINHVAQCTCPSGSIGNPQIGCSITPTRCAANGDCGSGTCISGFCSKACAKNNECSCGESCVQGRCRLRCSADNQCPTGQLCRIGSCAPGCKANTDCAVQQACINGQCRDPCQISPCGRGAECRISDHRAVCLCPNGFSGNPTVSCEKNECERDGDCDMEKRCRNNRCVLPCLEPGACGVNAVCRSVSHKAQCLCPPGYFGNAQIECKQDVNECLSNPCGANAICTDNVGSFTCTCAPGCVGDPVRGCLCTAPSTIDPCADSGCGTHALCRVEGTRPVCYCPPNYPYGNPRTECNNEKPSMRTDCRTEGCGEGASCVAQGPQYVCRCRTGLQGNPEVRCSADRSCSIDNDCPMDKACVNRQCQDPCSLREACGQNALCSVVLHKARCSCPQCYIGRPTLKCSPDPRCGTTTQRPVAVITTPRNPVTKSPRPSTAPVVAVCSRDNQCSTNHACNTNLGTCQDPCDFKNVACDQGKRCEVRRHRPVCVCKHGFVLNEAGEMACGPNPIECRVDDECASNLACVLGRCTNPCAGSRNPCTASNKVCQVLDHRAVCICVEDCTASVSICLRDRGCPPTMACVNFQCRNPCENSTCPENRPCYVEEHKAVCKFCPPGFVVNPQYGCIQAVGCRTDSECPAKEGCINGRCQVVDIPKEPVVGECPPCRPNEECDATTLTCFPGPLNPVAVVTEPSRVPGETSSKPGYPSLVPTGPSFTYPPTAPPVPGVSTPMPGYPQPITPVVPFPTPTIEPVVVEVSTPSSPVPGYPKPTPPTIPFPIPTVPSLGVELPPTTTASPLTRPPRPRPPTDAVVEETTTPIVPPTVTTKPSYGSTPSVTPPLVEVPPTTPSVALSSSRPPLGTEPVVAEPGTPEPTRPPATRPPRPGYPTPPSIPPSAEPGSPPAAPTPLIPSTSKPPTVPVVAGTPAPPGTTPSLPYPPAPPSPPVSPPLAGTTSPEYPSPIQVTTDAPRPPVLPVVAEPGSSTTSRPIPLEPVPSSPPVIPPGVDDSKPTYPTPVQQYPAITSPPGVPVIGETPVPPTARPPIVSPPKPSNPPGIPPLAEITPPSYPAPVQEPSSVSNPPTVPVVAETPVSTPKPDIPYPPPAPSVPPVQPPVAGTPSPLPPATSGTSRPPLSTEPSVAEPSPPYEPPAPSERPSVPTYPTPPNFPPIAETTGRPPYPTHQPPSVASPPTVPVVVETPVSSTSRPVGSSPKPSNPPSIPPSAEVPKPTYPAPVQETPGIPSLPTLPVVAETPAPSAVTPQYTPRPPAPQNPAQLPPIAETPRPEYPSPTHETTNLPRPPTVPVVGEPSSYPTPQPPGVSPPKPSNPPSIPPLAETSKPVNPAPVQETPNISNPPTVPVIAETTRPTAKPDIPYPPAAPSAPPYQPPTAESPAPSPPATSGTSRPPLPTDAVVAEPSPPYEQVTQAPRPPRPSYPTPPNLPPVAETTVRPPRPTQQPPSVSYPTGVPVVAETQPPSTLRPLGPSPPKPSNPPSLPPIADTPKPSYPSPIQETPGISNPPTVAVVAETTTQKPGIQYPSPPPHSPPHLPPVAETPSPSLPAIPETNRPPLPFEPVVVEPSSPYEPGTPSTRPPRPSYPTPPHLPPIADTTSRPPRPTQQPPSAPSPPTVPVVAETQTPATPRPPGSPPTKPSAPPSIPPLAETSRPTYPAPVQEPPGISNPPTVPVIAETRPPTPKPDVPYPPPAPSIPPYQPPVGESPSPSPPATPSTSRPRPPTDPVVAEPSPPYSPITPTTRPPPPSYPTPPHLPPIAETTASPPRPTHQPPSIAYPPTVPVIAETQRPSTPRPPSSSPPKPSAPPSIPPSVETPKPSYPAPFPEQPGISNPPTVPVIAETRPPTPKPDVPYPPPAPSVPPVQPPVAEIPYPSPPAIPGTSRPPLPFEPVVAEPSPPGPGVPSTRPPRPTYPTPPSLAPVAEVPSPSSPAIPGTSRPPLPSEPVVAEPSPPGPGQPSTRPPRPTYPTPPSLAPVAEVPSPSSPAIPGTSRPPLPSEPVVAEPSPPGPGVPSTRPPRPTYPTPPSLAPVAEVPSASSPAIPGTSRPPLPSEPVVAEPSPPGPVQPSTRPPRPTYPTPPSLAPVAEIPSPSSPALPGTSRPPLPSEPVVAEPSPPGPGVPSTRPPRPDYPTPPSLAPVAETPSPSAPAIPGTSRPPLPSEPVVAGPSPPGPGQPSTRPPRPTYPTPPSLAPVAEVPSASSPAIPGTSRPPLPSGPVVAEPSPPGPGVPSTRPPRPTYPTPPSLAPVAEVPSPSAPAIPGTSRPPLPSEPVVAEPSPPGPGQPSTRPPRPTYPTPPSLAPVAEVPSPSSPAIPGTSRPPLPSEPVVAEPSPPGPGAPSTRPPRPDYPTPPSLAPVAEINPTNPPSPTPQLPSISNPPSVSVIGEKPSSTSAPQYPYPAPVTSSPGLPPVAETPASYPVGPTSKPPGYPAPPPTSPVEAEVPAPQPPSYQPSSTSYPPVPSRPPTAVLPTPPSAVGGTRPPGSPPTVPVTAERPPAYPALPPAERPDPYPYPKPPLPVPEVTSRPQPTAPGQSPTTPGTPVPVVAEPSSPGTPSRPQIQQPPIGTQSTPPTFVLPDPLRPFASERPPSIRPTPPQVIIPPKTGCVSNNDCLDTEACDIPNERCVDPCAYQPCVPNAQCQVVYHNPICACRPGFTGVPTIQCIAVVVGECQSNNDCPYDRYCDRPTAQCIPVCQTRVCGRLASCQAVSHNAVCSCLEGFTGNPREQCYKLTGCRSNGDCPAKEACINGQCVNPCRCGVGAVCEIRDHNPICKCPAGTIGNPLTGCTSPVISEPCNPNPCGPNADCSVGLTKNPICTCRPGFYGNPQSNRGCGPECTTNSECPSTQACINQKCRDPCPGACGINAACRVTGHNPVCTCVPGYTGNPYQNCNPIVVSPVITPTLSPPVSYPQLPPKPDCPNCKPECVLNSDCPPNLACMNQKCRDPCPGVCGQNAVCKVNNHNPICSCLQGYQGDPTRSCAPRPVAPSVVEPVVPNPCNPNPCGNYADCRPVNNQATCSCLPGYYGNPCRPECIASSDCPKNKACVNQKCVDPCPGTCGIGANCVVKDHNPICSCPGSMTGDPFVRCTEPVVVQPEQVTTKPKDPCSPSPCGVGADCRSQGNSAACYCPANYVGDPYTGCRPECVQNSDCPRDKSCANNRCVNPCPGVCGLNAECRVINHYPVCSCLSGYTGDASSACRPIPVESRPIEPVVTDRPCVPSPCGPNSACREVSNKPVCSCQSGFVGVPPSCRPECSSNAECSQSLACINQKCRDPCLGVCGENAVCRVVQHNPICSCPRDLTGDPFVRCQPFPVRPQQPVIEEPSNPCIPSPCGPNSKCQVVNNQAQCGCQDEMIGTAPNCRPECIRNSDCPSNLACNNQKCKDPCPGVCGANTHCRVVGHNPVCSCKESYTGDPFRNCVPIRPVVSEPPKKPTPTPCNPSPCGANAVCREQSGSAICQCLPEYFGDARQGCKPECVLNSDCASTQVCVNQKCRDPCPGLCGNNAECRVVNHFATCYCPQGHTGNPLESCKVIPVEVPRPTEATVEEKCKPCSPSPCGPYSVCREMDCRPVCSCQADYHGVPPSCRPECLVNSDCESTLACINQKCRDPCAGICGQGAECRVVNHNPICSCPLGQTGDPFIECRPTPVVVRPPIQPQITDPCTPSPCGPNSVCQVRDEKVTCGCLANMIGTAPNCRPECVVNSDCPSNRACVGQKCVDPCPGSCGFNADCRVANHQPVCTCQPKFTGDPYASCRPIPVVVPPTEPSVVKPCDPSPCGPNSVCRPVGSQPVCSCQSGFDGVPPDCRPECISSSECPPSKACLNMKCQDPCPGACGRDAQCKVVNHSPICVCPSGWTGDPLTGCRIIPTPTTNPVVEESTLPPVPSNPCTPTPCGPNSQCQVVAGQAQCGCVPGMIGSAPNCRPECVLHSDCTSNRACINQKCVDPCPGSCASNAECRVVSHSPVCSCVTGYTGDAYRSCRPVPSSVEPNVVQPPNPCDPNPCGTNAQCKTQNGAINCICPANYLGDPYSSCRPECVLNTDCPRDKNCVNNRCVDPCPETCGINAVCRVTNHIPVCSCKEAHTGDPYGSCRPIPVITPPTSPSVVRPCVPTPCGPNSQCREMGNVPVCSCQPGNLGVPPECRPECVSSSECAPSQACTNFKCQDPCPGTCGRDAKCQVVNHNPICVCPSGWTGDPLTGCRIIPTPVPNPVVEEVTLAPIPPNPCTPSPCGPNSQCQVVAGQAQCGCVAGMIGSVPNCRPECIISSDCPSSQACMNQKCVDPCPGTCASNAECKVVNHSPLCICTSGYTGDGFRNCLPIAAVVEPSIPQQTNPCDPNPCGTNSQCKTQNGAINCVCPTNYVGDPYSSCRPECVLNTDCPRHQSCLNNRCIDPCPGTCGHNTDCRVSNHVPACSCKESYKGDPYVSCRPIPVTIPPTAPSLTETPCNPSPCGPNSVCRPVGNAPVCSCQPNYLGLPPDCRPECVSSSECAPTQACLNLKCQDPCKETCGRDAQCKVVNHNPICVCPSGWTGDPMTGCRIIPTPAPNVVGEPGTLPPIPPNPCNPTPCGPNSQCQVVGGQAQCGCVTGMIGSAPNCRPECVLNSECPSNRACVNQKCIDPCVGTCAQNGECTVVNHRPVCSCISGYSGDGFTNCRPIPTVVEPNVVQPPSPCDPNPCGTNAQCKTQNGAINCVCPENYVGDPFSSCRPECVLNTDCPRDKSCSRNRCVDPCIGTCGENAECRVSNHIPICSCKETYTGDPYGSCRPIPVKIPPTAPIVERPCDPPPCGPHSTCRPVGNAPVCACQPGYLGIPPECRPECVSSSECAPSKACVNLKCQDPCPGTCGRDAKCQVVNHNPICVCPSGWTGDPLAHPHPVDPIRNVKS</sequence>
<dbReference type="InterPro" id="IPR024731">
    <property type="entry name" value="NELL2-like_EGF"/>
</dbReference>
<evidence type="ECO:0000256" key="1">
    <source>
        <dbReference type="ARBA" id="ARBA00022536"/>
    </source>
</evidence>
<dbReference type="InterPro" id="IPR009030">
    <property type="entry name" value="Growth_fac_rcpt_cys_sf"/>
</dbReference>
<feature type="compositionally biased region" description="Low complexity" evidence="6">
    <location>
        <begin position="2624"/>
        <end position="2643"/>
    </location>
</feature>
<reference evidence="8" key="2">
    <citation type="submission" date="2015-10" db="EMBL/GenBank/DDBJ databases">
        <authorList>
            <person name="Gilbert D.G."/>
        </authorList>
    </citation>
    <scope>NUCLEOTIDE SEQUENCE</scope>
</reference>
<feature type="compositionally biased region" description="Pro residues" evidence="6">
    <location>
        <begin position="3337"/>
        <end position="3360"/>
    </location>
</feature>
<feature type="disulfide bond" evidence="5">
    <location>
        <begin position="5715"/>
        <end position="5725"/>
    </location>
</feature>
<dbReference type="PROSITE" id="PS00010">
    <property type="entry name" value="ASX_HYDROXYL"/>
    <property type="match status" value="4"/>
</dbReference>
<feature type="domain" description="EGF-like" evidence="7">
    <location>
        <begin position="5202"/>
        <end position="5240"/>
    </location>
</feature>
<feature type="compositionally biased region" description="Pro residues" evidence="6">
    <location>
        <begin position="3043"/>
        <end position="3059"/>
    </location>
</feature>
<dbReference type="InterPro" id="IPR000152">
    <property type="entry name" value="EGF-type_Asp/Asn_hydroxyl_site"/>
</dbReference>
<evidence type="ECO:0000256" key="4">
    <source>
        <dbReference type="ARBA" id="ARBA00023157"/>
    </source>
</evidence>
<feature type="compositionally biased region" description="Pro residues" evidence="6">
    <location>
        <begin position="2421"/>
        <end position="2433"/>
    </location>
</feature>
<feature type="domain" description="EGF-like" evidence="7">
    <location>
        <begin position="5873"/>
        <end position="5911"/>
    </location>
</feature>
<feature type="compositionally biased region" description="Pro residues" evidence="6">
    <location>
        <begin position="2607"/>
        <end position="2623"/>
    </location>
</feature>
<feature type="compositionally biased region" description="Low complexity" evidence="6">
    <location>
        <begin position="3060"/>
        <end position="3069"/>
    </location>
</feature>
<evidence type="ECO:0000259" key="7">
    <source>
        <dbReference type="PROSITE" id="PS50026"/>
    </source>
</evidence>
<keyword evidence="3" id="KW-0677">Repeat</keyword>
<feature type="domain" description="EGF-like" evidence="7">
    <location>
        <begin position="5318"/>
        <end position="5356"/>
    </location>
</feature>
<feature type="disulfide bond" evidence="5">
    <location>
        <begin position="5380"/>
        <end position="5390"/>
    </location>
</feature>
<dbReference type="Pfam" id="PF21164">
    <property type="entry name" value="Dumpy_DPY"/>
    <property type="match status" value="18"/>
</dbReference>
<dbReference type="InterPro" id="IPR048407">
    <property type="entry name" value="Dumpy_DPY"/>
</dbReference>
<dbReference type="SUPFAM" id="SSF57196">
    <property type="entry name" value="EGF/Laminin"/>
    <property type="match status" value="4"/>
</dbReference>
<feature type="domain" description="EGF-like" evidence="7">
    <location>
        <begin position="6208"/>
        <end position="6246"/>
    </location>
</feature>
<feature type="compositionally biased region" description="Low complexity" evidence="6">
    <location>
        <begin position="3958"/>
        <end position="3984"/>
    </location>
</feature>
<proteinExistence type="predicted"/>
<dbReference type="FunFam" id="2.10.25.10:FF:000038">
    <property type="entry name" value="Fibrillin 2"/>
    <property type="match status" value="2"/>
</dbReference>
<feature type="domain" description="EGF-like" evidence="7">
    <location>
        <begin position="4869"/>
        <end position="4908"/>
    </location>
</feature>
<feature type="compositionally biased region" description="Pro residues" evidence="6">
    <location>
        <begin position="2742"/>
        <end position="2762"/>
    </location>
</feature>
<dbReference type="Gene3D" id="2.10.25.10">
    <property type="entry name" value="Laminin"/>
    <property type="match status" value="5"/>
</dbReference>
<feature type="domain" description="EGF-like" evidence="7">
    <location>
        <begin position="5762"/>
        <end position="5801"/>
    </location>
</feature>
<feature type="compositionally biased region" description="Pro residues" evidence="6">
    <location>
        <begin position="2466"/>
        <end position="2488"/>
    </location>
</feature>
<feature type="compositionally biased region" description="Pro residues" evidence="6">
    <location>
        <begin position="2913"/>
        <end position="2926"/>
    </location>
</feature>
<dbReference type="InterPro" id="IPR018097">
    <property type="entry name" value="EGF_Ca-bd_CS"/>
</dbReference>
<feature type="domain" description="EGF-like" evidence="7">
    <location>
        <begin position="4228"/>
        <end position="4264"/>
    </location>
</feature>
<dbReference type="SUPFAM" id="SSF90148">
    <property type="entry name" value="DPY module"/>
    <property type="match status" value="13"/>
</dbReference>
<feature type="compositionally biased region" description="Low complexity" evidence="6">
    <location>
        <begin position="2951"/>
        <end position="2960"/>
    </location>
</feature>
<feature type="compositionally biased region" description="Pro residues" evidence="6">
    <location>
        <begin position="2968"/>
        <end position="2979"/>
    </location>
</feature>
<dbReference type="InterPro" id="IPR000742">
    <property type="entry name" value="EGF"/>
</dbReference>
<dbReference type="InterPro" id="IPR049883">
    <property type="entry name" value="NOTCH1_EGF-like"/>
</dbReference>
<dbReference type="PANTHER" id="PTHR22963:SF39">
    <property type="entry name" value="DUMPY"/>
    <property type="match status" value="1"/>
</dbReference>
<name>A0A0P4ZKQ0_9CRUS</name>
<feature type="disulfide bond" evidence="5">
    <location>
        <begin position="6051"/>
        <end position="6061"/>
    </location>
</feature>
<dbReference type="InterPro" id="IPR003645">
    <property type="entry name" value="Fol_N"/>
</dbReference>
<feature type="domain" description="EGF-like" evidence="7">
    <location>
        <begin position="5427"/>
        <end position="5466"/>
    </location>
</feature>
<feature type="domain" description="EGF-like" evidence="7">
    <location>
        <begin position="4538"/>
        <end position="4577"/>
    </location>
</feature>
<feature type="compositionally biased region" description="Pro residues" evidence="6">
    <location>
        <begin position="3553"/>
        <end position="3576"/>
    </location>
</feature>
<keyword evidence="1 5" id="KW-0245">EGF-like domain</keyword>
<feature type="compositionally biased region" description="Pro residues" evidence="6">
    <location>
        <begin position="3769"/>
        <end position="3792"/>
    </location>
</feature>
<dbReference type="CDD" id="cd00054">
    <property type="entry name" value="EGF_CA"/>
    <property type="match status" value="4"/>
</dbReference>
<feature type="compositionally biased region" description="Pro residues" evidence="6">
    <location>
        <begin position="3661"/>
        <end position="3684"/>
    </location>
</feature>
<feature type="domain" description="EGF-like" evidence="7">
    <location>
        <begin position="4649"/>
        <end position="4687"/>
    </location>
</feature>
<feature type="compositionally biased region" description="Low complexity" evidence="6">
    <location>
        <begin position="2505"/>
        <end position="2526"/>
    </location>
</feature>
<feature type="domain" description="EGF-like" evidence="7">
    <location>
        <begin position="6098"/>
        <end position="6134"/>
    </location>
</feature>
<dbReference type="SMART" id="SM00274">
    <property type="entry name" value="FOLN"/>
    <property type="match status" value="23"/>
</dbReference>
<feature type="compositionally biased region" description="Pro residues" evidence="6">
    <location>
        <begin position="2302"/>
        <end position="2340"/>
    </location>
</feature>
<feature type="compositionally biased region" description="Pro residues" evidence="6">
    <location>
        <begin position="3445"/>
        <end position="3468"/>
    </location>
</feature>
<dbReference type="PRINTS" id="PR01217">
    <property type="entry name" value="PRICHEXTENSN"/>
</dbReference>
<dbReference type="SUPFAM" id="SSF57184">
    <property type="entry name" value="Growth factor receptor domain"/>
    <property type="match status" value="2"/>
</dbReference>
<feature type="domain" description="EGF-like" evidence="7">
    <location>
        <begin position="1647"/>
        <end position="1686"/>
    </location>
</feature>
<feature type="domain" description="EGF-like" evidence="7">
    <location>
        <begin position="4929"/>
        <end position="4966"/>
    </location>
</feature>
<dbReference type="Pfam" id="PF00008">
    <property type="entry name" value="EGF"/>
    <property type="match status" value="1"/>
</dbReference>
<feature type="domain" description="EGF-like" evidence="7">
    <location>
        <begin position="5093"/>
        <end position="5131"/>
    </location>
</feature>
<keyword evidence="2" id="KW-0732">Signal</keyword>
<dbReference type="SMART" id="SM00179">
    <property type="entry name" value="EGF_CA"/>
    <property type="match status" value="11"/>
</dbReference>
<feature type="compositionally biased region" description="Low complexity" evidence="6">
    <location>
        <begin position="2245"/>
        <end position="2272"/>
    </location>
</feature>
<feature type="compositionally biased region" description="Pro residues" evidence="6">
    <location>
        <begin position="3207"/>
        <end position="3223"/>
    </location>
</feature>
<feature type="compositionally biased region" description="Polar residues" evidence="6">
    <location>
        <begin position="2938"/>
        <end position="2950"/>
    </location>
</feature>
<feature type="domain" description="EGF-like" evidence="7">
    <location>
        <begin position="5537"/>
        <end position="5575"/>
    </location>
</feature>
<evidence type="ECO:0000313" key="8">
    <source>
        <dbReference type="EMBL" id="JAJ11442.1"/>
    </source>
</evidence>
<feature type="compositionally biased region" description="Polar residues" evidence="6">
    <location>
        <begin position="2384"/>
        <end position="2397"/>
    </location>
</feature>
<feature type="compositionally biased region" description="Polar residues" evidence="6">
    <location>
        <begin position="3988"/>
        <end position="4009"/>
    </location>
</feature>
<feature type="compositionally biased region" description="Pro residues" evidence="6">
    <location>
        <begin position="3314"/>
        <end position="3330"/>
    </location>
</feature>
<dbReference type="Pfam" id="PF12947">
    <property type="entry name" value="EGF_3"/>
    <property type="match status" value="1"/>
</dbReference>
<feature type="compositionally biased region" description="Pro residues" evidence="6">
    <location>
        <begin position="2357"/>
        <end position="2379"/>
    </location>
</feature>
<feature type="domain" description="EGF-like" evidence="7">
    <location>
        <begin position="528"/>
        <end position="561"/>
    </location>
</feature>
<feature type="compositionally biased region" description="Low complexity" evidence="6">
    <location>
        <begin position="3685"/>
        <end position="3699"/>
    </location>
</feature>